<feature type="transmembrane region" description="Helical" evidence="1">
    <location>
        <begin position="78"/>
        <end position="97"/>
    </location>
</feature>
<feature type="domain" description="Acyltransferase 3" evidence="2">
    <location>
        <begin position="6"/>
        <end position="327"/>
    </location>
</feature>
<dbReference type="GO" id="GO:0000271">
    <property type="term" value="P:polysaccharide biosynthetic process"/>
    <property type="evidence" value="ECO:0007669"/>
    <property type="project" value="TreeGrafter"/>
</dbReference>
<evidence type="ECO:0000313" key="4">
    <source>
        <dbReference type="Proteomes" id="UP000003704"/>
    </source>
</evidence>
<gene>
    <name evidence="3" type="ORF">WQQ_33150</name>
</gene>
<sequence>MARQIESLTGLRGIAAIAVVVHHVNVFVIGGDIVLRGQPFVDLFFVLSGFVIGLAYLKPGSRHFDWSGFFRARFARIYPLHLVTTLAMAAGVAMLAYQHGEPLDERYSAMSALRELTLLGAMPMIAAERLWNYPSWSISVEWWSYFTVFPLILWLRGSVTRTLAIGFCVLACGVGVGLHFFDPTRVFIGWPAFLRAAVGFGLGWVVWEIWRRGAQPVRAGYPLALLAAMLVAIYAIPAMRADDHDAWFLIPLYPLLIYALASADRQPGNGLNRRAAVRLGEISYSIYLVHPLVLLLLQTLHPRIAALASRNELLVIESLLALAATVPMAAMTYALIEKPARQWLTDKAGKRIGSPDAPNAHRA</sequence>
<dbReference type="PANTHER" id="PTHR23028:SF53">
    <property type="entry name" value="ACYL_TRANSF_3 DOMAIN-CONTAINING PROTEIN"/>
    <property type="match status" value="1"/>
</dbReference>
<dbReference type="InterPro" id="IPR050879">
    <property type="entry name" value="Acyltransferase_3"/>
</dbReference>
<protein>
    <recommendedName>
        <fullName evidence="2">Acyltransferase 3 domain-containing protein</fullName>
    </recommendedName>
</protein>
<dbReference type="PANTHER" id="PTHR23028">
    <property type="entry name" value="ACETYLTRANSFERASE"/>
    <property type="match status" value="1"/>
</dbReference>
<name>I8T7K7_9GAMM</name>
<dbReference type="EMBL" id="AKGD01000002">
    <property type="protein sequence ID" value="EIT69733.1"/>
    <property type="molecule type" value="Genomic_DNA"/>
</dbReference>
<dbReference type="Proteomes" id="UP000003704">
    <property type="component" value="Unassembled WGS sequence"/>
</dbReference>
<feature type="transmembrane region" description="Helical" evidence="1">
    <location>
        <begin position="313"/>
        <end position="336"/>
    </location>
</feature>
<keyword evidence="1" id="KW-0472">Membrane</keyword>
<evidence type="ECO:0000259" key="2">
    <source>
        <dbReference type="Pfam" id="PF01757"/>
    </source>
</evidence>
<dbReference type="OrthoDB" id="9767863at2"/>
<evidence type="ECO:0000313" key="3">
    <source>
        <dbReference type="EMBL" id="EIT69733.1"/>
    </source>
</evidence>
<evidence type="ECO:0000256" key="1">
    <source>
        <dbReference type="SAM" id="Phobius"/>
    </source>
</evidence>
<dbReference type="InterPro" id="IPR002656">
    <property type="entry name" value="Acyl_transf_3_dom"/>
</dbReference>
<dbReference type="STRING" id="1172194.WQQ_33150"/>
<feature type="transmembrane region" description="Helical" evidence="1">
    <location>
        <begin position="246"/>
        <end position="263"/>
    </location>
</feature>
<comment type="caution">
    <text evidence="3">The sequence shown here is derived from an EMBL/GenBank/DDBJ whole genome shotgun (WGS) entry which is preliminary data.</text>
</comment>
<dbReference type="AlphaFoldDB" id="I8T7K7"/>
<dbReference type="GO" id="GO:0016747">
    <property type="term" value="F:acyltransferase activity, transferring groups other than amino-acyl groups"/>
    <property type="evidence" value="ECO:0007669"/>
    <property type="project" value="InterPro"/>
</dbReference>
<keyword evidence="4" id="KW-1185">Reference proteome</keyword>
<dbReference type="GO" id="GO:0016020">
    <property type="term" value="C:membrane"/>
    <property type="evidence" value="ECO:0007669"/>
    <property type="project" value="TreeGrafter"/>
</dbReference>
<keyword evidence="1" id="KW-0812">Transmembrane</keyword>
<dbReference type="Pfam" id="PF01757">
    <property type="entry name" value="Acyl_transf_3"/>
    <property type="match status" value="1"/>
</dbReference>
<reference evidence="3 4" key="1">
    <citation type="journal article" date="2012" name="J. Bacteriol.">
        <title>Genome Sequence of n-Alkane-Degrading Hydrocarboniphaga effusa Strain AP103T (ATCC BAA-332T).</title>
        <authorList>
            <person name="Chang H.K."/>
            <person name="Zylstra G.J."/>
            <person name="Chae J.C."/>
        </authorList>
    </citation>
    <scope>NUCLEOTIDE SEQUENCE [LARGE SCALE GENOMIC DNA]</scope>
    <source>
        <strain evidence="3 4">AP103</strain>
    </source>
</reference>
<dbReference type="PATRIC" id="fig|1172194.4.peg.3214"/>
<feature type="transmembrane region" description="Helical" evidence="1">
    <location>
        <begin position="219"/>
        <end position="240"/>
    </location>
</feature>
<feature type="transmembrane region" description="Helical" evidence="1">
    <location>
        <begin position="133"/>
        <end position="155"/>
    </location>
</feature>
<feature type="transmembrane region" description="Helical" evidence="1">
    <location>
        <begin position="40"/>
        <end position="57"/>
    </location>
</feature>
<proteinExistence type="predicted"/>
<feature type="transmembrane region" description="Helical" evidence="1">
    <location>
        <begin position="284"/>
        <end position="301"/>
    </location>
</feature>
<feature type="transmembrane region" description="Helical" evidence="1">
    <location>
        <begin position="162"/>
        <end position="181"/>
    </location>
</feature>
<dbReference type="RefSeq" id="WP_007186254.1">
    <property type="nucleotide sequence ID" value="NZ_AKGD01000002.1"/>
</dbReference>
<feature type="transmembrane region" description="Helical" evidence="1">
    <location>
        <begin position="12"/>
        <end position="34"/>
    </location>
</feature>
<keyword evidence="1" id="KW-1133">Transmembrane helix</keyword>
<feature type="transmembrane region" description="Helical" evidence="1">
    <location>
        <begin position="187"/>
        <end position="207"/>
    </location>
</feature>
<accession>I8T7K7</accession>
<organism evidence="3 4">
    <name type="scientific">Hydrocarboniphaga effusa AP103</name>
    <dbReference type="NCBI Taxonomy" id="1172194"/>
    <lineage>
        <taxon>Bacteria</taxon>
        <taxon>Pseudomonadati</taxon>
        <taxon>Pseudomonadota</taxon>
        <taxon>Gammaproteobacteria</taxon>
        <taxon>Nevskiales</taxon>
        <taxon>Nevskiaceae</taxon>
        <taxon>Hydrocarboniphaga</taxon>
    </lineage>
</organism>